<gene>
    <name evidence="2" type="ORF">M378DRAFT_17614</name>
</gene>
<keyword evidence="3" id="KW-1185">Reference proteome</keyword>
<feature type="compositionally biased region" description="Basic and acidic residues" evidence="1">
    <location>
        <begin position="31"/>
        <end position="66"/>
    </location>
</feature>
<dbReference type="InParanoid" id="A0A0C2WGP6"/>
<dbReference type="EMBL" id="KN818471">
    <property type="protein sequence ID" value="KIL55811.1"/>
    <property type="molecule type" value="Genomic_DNA"/>
</dbReference>
<name>A0A0C2WGP6_AMAMK</name>
<organism evidence="2 3">
    <name type="scientific">Amanita muscaria (strain Koide BX008)</name>
    <dbReference type="NCBI Taxonomy" id="946122"/>
    <lineage>
        <taxon>Eukaryota</taxon>
        <taxon>Fungi</taxon>
        <taxon>Dikarya</taxon>
        <taxon>Basidiomycota</taxon>
        <taxon>Agaricomycotina</taxon>
        <taxon>Agaricomycetes</taxon>
        <taxon>Agaricomycetidae</taxon>
        <taxon>Agaricales</taxon>
        <taxon>Pluteineae</taxon>
        <taxon>Amanitaceae</taxon>
        <taxon>Amanita</taxon>
    </lineage>
</organism>
<evidence type="ECO:0000256" key="1">
    <source>
        <dbReference type="SAM" id="MobiDB-lite"/>
    </source>
</evidence>
<dbReference type="Proteomes" id="UP000054549">
    <property type="component" value="Unassembled WGS sequence"/>
</dbReference>
<evidence type="ECO:0000313" key="2">
    <source>
        <dbReference type="EMBL" id="KIL55811.1"/>
    </source>
</evidence>
<accession>A0A0C2WGP6</accession>
<feature type="region of interest" description="Disordered" evidence="1">
    <location>
        <begin position="31"/>
        <end position="71"/>
    </location>
</feature>
<sequence length="109" mass="12967">MSNFNNEEVRILAMLAEVREQKRLVEEVQRLQEERKKKEREEAEAKKLAEEERARADAEERKRLEARAVTADSDERQEVSEVLRLYFHQTEEPGTQWYCSAEVKLRSTT</sequence>
<dbReference type="AlphaFoldDB" id="A0A0C2WGP6"/>
<dbReference type="HOGENOM" id="CLU_2183264_0_0_1"/>
<protein>
    <submittedName>
        <fullName evidence="2">Uncharacterized protein</fullName>
    </submittedName>
</protein>
<evidence type="ECO:0000313" key="3">
    <source>
        <dbReference type="Proteomes" id="UP000054549"/>
    </source>
</evidence>
<reference evidence="2 3" key="1">
    <citation type="submission" date="2014-04" db="EMBL/GenBank/DDBJ databases">
        <title>Evolutionary Origins and Diversification of the Mycorrhizal Mutualists.</title>
        <authorList>
            <consortium name="DOE Joint Genome Institute"/>
            <consortium name="Mycorrhizal Genomics Consortium"/>
            <person name="Kohler A."/>
            <person name="Kuo A."/>
            <person name="Nagy L.G."/>
            <person name="Floudas D."/>
            <person name="Copeland A."/>
            <person name="Barry K.W."/>
            <person name="Cichocki N."/>
            <person name="Veneault-Fourrey C."/>
            <person name="LaButti K."/>
            <person name="Lindquist E.A."/>
            <person name="Lipzen A."/>
            <person name="Lundell T."/>
            <person name="Morin E."/>
            <person name="Murat C."/>
            <person name="Riley R."/>
            <person name="Ohm R."/>
            <person name="Sun H."/>
            <person name="Tunlid A."/>
            <person name="Henrissat B."/>
            <person name="Grigoriev I.V."/>
            <person name="Hibbett D.S."/>
            <person name="Martin F."/>
        </authorList>
    </citation>
    <scope>NUCLEOTIDE SEQUENCE [LARGE SCALE GENOMIC DNA]</scope>
    <source>
        <strain evidence="2 3">Koide BX008</strain>
    </source>
</reference>
<proteinExistence type="predicted"/>